<dbReference type="PANTHER" id="PTHR21262:SF31">
    <property type="entry name" value="GTP PYROPHOSPHOKINASE"/>
    <property type="match status" value="1"/>
</dbReference>
<dbReference type="InterPro" id="IPR007685">
    <property type="entry name" value="RelA_SpoT"/>
</dbReference>
<accession>A0ABP1FTH0</accession>
<sequence length="653" mass="72461">MSLSDYSSSHGSLRRPDRRSSAQFARGPGFVRQEGFLNVPTEHASEAPVTSPRPPVAPGGLLSREFSSDSLPAPRPASKSASEQLKDRLQKCYEKSPAEPTEAGDVDPALLLRTLQMSFEVFHNVVVVRAFNIAKAAHVGSTRPLVRSGEVARILADLEASDHCVAAALLHNALESSMLTEQKLREAMCPEVCDIVCNVAKMSDICKIHKELVQSQSGITEALHHKFMAMLLAMEDVPAVLIVLADQLHLMRTQPTRDAAQDTLDVFAPLANRLGVWSIKAELEDLSFKALHSAEHAELQAKCEESQRRGTIEANLDQLKQVLSEKGLRGDLSGRPKNLWGVYRKMLQKGYGLDQVYDVRALRVVVESKADCYEVLREVHRLWAPVEGRFKDYIRHKKENGYQSLHTVVLGADGVPMEVQIRTRKMHWIAEYGVAAHWRYKEAVDDQIAQAQQVAWSRYLVSFQMELADKKCRPSGSPPRDSGFLNLHLRICAFPAHDSTCKFADYFQRNNFLPAERALGTASTAPVYVILSDGRGGSPQNSPPQYRIEQLPNGFTTGELANQLSQSASDAGGHLRMLVNHKEVISPHQQLEQCDRVEVFESGWAEADPLRLGASEVEHSRQILQRIFTRSGSLLDELTSFGLQAEAQAIGQG</sequence>
<dbReference type="Proteomes" id="UP001497392">
    <property type="component" value="Unassembled WGS sequence"/>
</dbReference>
<dbReference type="Pfam" id="PF04607">
    <property type="entry name" value="RelA_SpoT"/>
    <property type="match status" value="1"/>
</dbReference>
<feature type="region of interest" description="Disordered" evidence="1">
    <location>
        <begin position="1"/>
        <end position="87"/>
    </location>
</feature>
<feature type="compositionally biased region" description="Low complexity" evidence="1">
    <location>
        <begin position="1"/>
        <end position="11"/>
    </location>
</feature>
<evidence type="ECO:0000259" key="2">
    <source>
        <dbReference type="SMART" id="SM00954"/>
    </source>
</evidence>
<feature type="domain" description="RelA/SpoT" evidence="2">
    <location>
        <begin position="334"/>
        <end position="444"/>
    </location>
</feature>
<keyword evidence="4" id="KW-1185">Reference proteome</keyword>
<dbReference type="InterPro" id="IPR043519">
    <property type="entry name" value="NT_sf"/>
</dbReference>
<dbReference type="Pfam" id="PF13328">
    <property type="entry name" value="HD_4"/>
    <property type="match status" value="1"/>
</dbReference>
<gene>
    <name evidence="3" type="primary">g4650</name>
    <name evidence="3" type="ORF">VP750_LOCUS3965</name>
</gene>
<dbReference type="SMART" id="SM00954">
    <property type="entry name" value="RelA_SpoT"/>
    <property type="match status" value="1"/>
</dbReference>
<dbReference type="Gene3D" id="1.10.3210.10">
    <property type="entry name" value="Hypothetical protein af1432"/>
    <property type="match status" value="1"/>
</dbReference>
<evidence type="ECO:0000313" key="4">
    <source>
        <dbReference type="Proteomes" id="UP001497392"/>
    </source>
</evidence>
<dbReference type="EMBL" id="CAXHTA020000006">
    <property type="protein sequence ID" value="CAL5222306.1"/>
    <property type="molecule type" value="Genomic_DNA"/>
</dbReference>
<proteinExistence type="predicted"/>
<dbReference type="SUPFAM" id="SSF81301">
    <property type="entry name" value="Nucleotidyltransferase"/>
    <property type="match status" value="1"/>
</dbReference>
<comment type="caution">
    <text evidence="3">The sequence shown here is derived from an EMBL/GenBank/DDBJ whole genome shotgun (WGS) entry which is preliminary data.</text>
</comment>
<protein>
    <submittedName>
        <fullName evidence="3">G4650 protein</fullName>
    </submittedName>
</protein>
<dbReference type="SUPFAM" id="SSF109604">
    <property type="entry name" value="HD-domain/PDEase-like"/>
    <property type="match status" value="1"/>
</dbReference>
<evidence type="ECO:0000313" key="3">
    <source>
        <dbReference type="EMBL" id="CAL5222306.1"/>
    </source>
</evidence>
<dbReference type="PANTHER" id="PTHR21262">
    <property type="entry name" value="GUANOSINE-3',5'-BIS DIPHOSPHATE 3'-PYROPHOSPHOHYDROLASE"/>
    <property type="match status" value="1"/>
</dbReference>
<organism evidence="3 4">
    <name type="scientific">Coccomyxa viridis</name>
    <dbReference type="NCBI Taxonomy" id="1274662"/>
    <lineage>
        <taxon>Eukaryota</taxon>
        <taxon>Viridiplantae</taxon>
        <taxon>Chlorophyta</taxon>
        <taxon>core chlorophytes</taxon>
        <taxon>Trebouxiophyceae</taxon>
        <taxon>Trebouxiophyceae incertae sedis</taxon>
        <taxon>Coccomyxaceae</taxon>
        <taxon>Coccomyxa</taxon>
    </lineage>
</organism>
<dbReference type="Gene3D" id="3.30.460.10">
    <property type="entry name" value="Beta Polymerase, domain 2"/>
    <property type="match status" value="1"/>
</dbReference>
<dbReference type="CDD" id="cd05399">
    <property type="entry name" value="NT_Rel-Spo_like"/>
    <property type="match status" value="1"/>
</dbReference>
<evidence type="ECO:0000256" key="1">
    <source>
        <dbReference type="SAM" id="MobiDB-lite"/>
    </source>
</evidence>
<name>A0ABP1FTH0_9CHLO</name>
<reference evidence="3 4" key="1">
    <citation type="submission" date="2024-06" db="EMBL/GenBank/DDBJ databases">
        <authorList>
            <person name="Kraege A."/>
            <person name="Thomma B."/>
        </authorList>
    </citation>
    <scope>NUCLEOTIDE SEQUENCE [LARGE SCALE GENOMIC DNA]</scope>
</reference>